<feature type="coiled-coil region" evidence="4">
    <location>
        <begin position="219"/>
        <end position="246"/>
    </location>
</feature>
<keyword evidence="3" id="KW-0804">Transcription</keyword>
<name>A0A6J5YWC9_9ZZZZ</name>
<evidence type="ECO:0000256" key="2">
    <source>
        <dbReference type="ARBA" id="ARBA00023125"/>
    </source>
</evidence>
<reference evidence="6" key="1">
    <citation type="submission" date="2020-05" db="EMBL/GenBank/DDBJ databases">
        <authorList>
            <person name="Chiriac C."/>
            <person name="Salcher M."/>
            <person name="Ghai R."/>
            <person name="Kavagutti S V."/>
        </authorList>
    </citation>
    <scope>NUCLEOTIDE SEQUENCE</scope>
</reference>
<dbReference type="Gene3D" id="1.20.120.530">
    <property type="entry name" value="GntR ligand-binding domain-like"/>
    <property type="match status" value="1"/>
</dbReference>
<feature type="domain" description="HTH gntR-type" evidence="5">
    <location>
        <begin position="14"/>
        <end position="82"/>
    </location>
</feature>
<evidence type="ECO:0000256" key="1">
    <source>
        <dbReference type="ARBA" id="ARBA00023015"/>
    </source>
</evidence>
<dbReference type="InterPro" id="IPR011711">
    <property type="entry name" value="GntR_C"/>
</dbReference>
<evidence type="ECO:0000313" key="6">
    <source>
        <dbReference type="EMBL" id="CAB4333202.1"/>
    </source>
</evidence>
<dbReference type="InterPro" id="IPR036388">
    <property type="entry name" value="WH-like_DNA-bd_sf"/>
</dbReference>
<keyword evidence="1" id="KW-0805">Transcription regulation</keyword>
<dbReference type="GO" id="GO:0003700">
    <property type="term" value="F:DNA-binding transcription factor activity"/>
    <property type="evidence" value="ECO:0007669"/>
    <property type="project" value="InterPro"/>
</dbReference>
<dbReference type="SMART" id="SM00895">
    <property type="entry name" value="FCD"/>
    <property type="match status" value="1"/>
</dbReference>
<dbReference type="PROSITE" id="PS50949">
    <property type="entry name" value="HTH_GNTR"/>
    <property type="match status" value="1"/>
</dbReference>
<dbReference type="SUPFAM" id="SSF46785">
    <property type="entry name" value="Winged helix' DNA-binding domain"/>
    <property type="match status" value="1"/>
</dbReference>
<keyword evidence="4" id="KW-0175">Coiled coil</keyword>
<dbReference type="InterPro" id="IPR000524">
    <property type="entry name" value="Tscrpt_reg_HTH_GntR"/>
</dbReference>
<organism evidence="6">
    <name type="scientific">freshwater metagenome</name>
    <dbReference type="NCBI Taxonomy" id="449393"/>
    <lineage>
        <taxon>unclassified sequences</taxon>
        <taxon>metagenomes</taxon>
        <taxon>ecological metagenomes</taxon>
    </lineage>
</organism>
<dbReference type="SMART" id="SM00345">
    <property type="entry name" value="HTH_GNTR"/>
    <property type="match status" value="1"/>
</dbReference>
<proteinExistence type="predicted"/>
<evidence type="ECO:0000256" key="4">
    <source>
        <dbReference type="SAM" id="Coils"/>
    </source>
</evidence>
<accession>A0A6J5YWC9</accession>
<dbReference type="InterPro" id="IPR036390">
    <property type="entry name" value="WH_DNA-bd_sf"/>
</dbReference>
<dbReference type="Gene3D" id="1.10.10.10">
    <property type="entry name" value="Winged helix-like DNA-binding domain superfamily/Winged helix DNA-binding domain"/>
    <property type="match status" value="1"/>
</dbReference>
<dbReference type="CDD" id="cd07377">
    <property type="entry name" value="WHTH_GntR"/>
    <property type="match status" value="1"/>
</dbReference>
<dbReference type="GO" id="GO:0003677">
    <property type="term" value="F:DNA binding"/>
    <property type="evidence" value="ECO:0007669"/>
    <property type="project" value="UniProtKB-KW"/>
</dbReference>
<protein>
    <submittedName>
        <fullName evidence="6">Unannotated protein</fullName>
    </submittedName>
</protein>
<evidence type="ECO:0000256" key="3">
    <source>
        <dbReference type="ARBA" id="ARBA00023163"/>
    </source>
</evidence>
<dbReference type="EMBL" id="CAESAB010000008">
    <property type="protein sequence ID" value="CAB4333202.1"/>
    <property type="molecule type" value="Genomic_DNA"/>
</dbReference>
<dbReference type="Pfam" id="PF07729">
    <property type="entry name" value="FCD"/>
    <property type="match status" value="1"/>
</dbReference>
<gene>
    <name evidence="6" type="ORF">UFOPK3820_00363</name>
</gene>
<evidence type="ECO:0000259" key="5">
    <source>
        <dbReference type="PROSITE" id="PS50949"/>
    </source>
</evidence>
<dbReference type="AlphaFoldDB" id="A0A6J5YWC9"/>
<dbReference type="PRINTS" id="PR00035">
    <property type="entry name" value="HTHGNTR"/>
</dbReference>
<dbReference type="Pfam" id="PF00392">
    <property type="entry name" value="GntR"/>
    <property type="match status" value="1"/>
</dbReference>
<dbReference type="SUPFAM" id="SSF48008">
    <property type="entry name" value="GntR ligand-binding domain-like"/>
    <property type="match status" value="1"/>
</dbReference>
<dbReference type="InterPro" id="IPR008920">
    <property type="entry name" value="TF_FadR/GntR_C"/>
</dbReference>
<keyword evidence="2" id="KW-0238">DNA-binding</keyword>
<sequence>MATENKGVIPVKQLKLSDAVAAQLESLIRSGHFGAEGKFPSERDLAEQFGVGRSSMREAISKLETLGIIVRSHGVGTFVLDSSEQSQISMSLLSAGEVTALELFNVRYAVEPDGAAMAANRRTAKDIQELKAILKEAAAPDISAKDFVKLDSEFHSLIAEATRNRLFIQIYKQVAPHHVIYSEKVILIQNRMALAHQGHLRILEAIIAQDEKLAKKEAYAHLKWAEKDLVKEINKLEEKKSKNKKSK</sequence>
<dbReference type="PANTHER" id="PTHR43537:SF5">
    <property type="entry name" value="UXU OPERON TRANSCRIPTIONAL REGULATOR"/>
    <property type="match status" value="1"/>
</dbReference>
<dbReference type="PANTHER" id="PTHR43537">
    <property type="entry name" value="TRANSCRIPTIONAL REGULATOR, GNTR FAMILY"/>
    <property type="match status" value="1"/>
</dbReference>